<dbReference type="AlphaFoldDB" id="A0A7R9QS77"/>
<protein>
    <submittedName>
        <fullName evidence="2">Uncharacterized protein</fullName>
    </submittedName>
</protein>
<gene>
    <name evidence="2" type="ORF">ONB1V03_LOCUS11447</name>
</gene>
<keyword evidence="1" id="KW-0732">Signal</keyword>
<dbReference type="Proteomes" id="UP000728032">
    <property type="component" value="Unassembled WGS sequence"/>
</dbReference>
<organism evidence="2">
    <name type="scientific">Oppiella nova</name>
    <dbReference type="NCBI Taxonomy" id="334625"/>
    <lineage>
        <taxon>Eukaryota</taxon>
        <taxon>Metazoa</taxon>
        <taxon>Ecdysozoa</taxon>
        <taxon>Arthropoda</taxon>
        <taxon>Chelicerata</taxon>
        <taxon>Arachnida</taxon>
        <taxon>Acari</taxon>
        <taxon>Acariformes</taxon>
        <taxon>Sarcoptiformes</taxon>
        <taxon>Oribatida</taxon>
        <taxon>Brachypylina</taxon>
        <taxon>Oppioidea</taxon>
        <taxon>Oppiidae</taxon>
        <taxon>Oppiella</taxon>
    </lineage>
</organism>
<accession>A0A7R9QS77</accession>
<sequence>MSHLNAITILSLIVILAVCVRSHEEHGINDLIDKPNKAKMCDPGVMSDALAVKLDKCDESYSTAVEKEIEKFENLYHDCDKKEKEFFAKFKKLKKEDNQHHLHHACDELSDKCYDSYFAKLNEVGIKHKKSLNDCYSKLAKCDDEHDKVYEKVKEKFEYMTLKCNTKDNAFFAKFKNLTNNEDNNNHLYYACKELDLSCYDKYWEKVHDEAIKLVKSSLNDCYSKIMTNALLPSGYKQHKR</sequence>
<proteinExistence type="predicted"/>
<name>A0A7R9QS77_9ACAR</name>
<dbReference type="EMBL" id="CAJPVJ010008523">
    <property type="protein sequence ID" value="CAG2171989.1"/>
    <property type="molecule type" value="Genomic_DNA"/>
</dbReference>
<reference evidence="2" key="1">
    <citation type="submission" date="2020-11" db="EMBL/GenBank/DDBJ databases">
        <authorList>
            <person name="Tran Van P."/>
        </authorList>
    </citation>
    <scope>NUCLEOTIDE SEQUENCE</scope>
</reference>
<feature type="signal peptide" evidence="1">
    <location>
        <begin position="1"/>
        <end position="22"/>
    </location>
</feature>
<evidence type="ECO:0000256" key="1">
    <source>
        <dbReference type="SAM" id="SignalP"/>
    </source>
</evidence>
<evidence type="ECO:0000313" key="3">
    <source>
        <dbReference type="Proteomes" id="UP000728032"/>
    </source>
</evidence>
<evidence type="ECO:0000313" key="2">
    <source>
        <dbReference type="EMBL" id="CAD7654802.1"/>
    </source>
</evidence>
<dbReference type="EMBL" id="OC923348">
    <property type="protein sequence ID" value="CAD7654802.1"/>
    <property type="molecule type" value="Genomic_DNA"/>
</dbReference>
<keyword evidence="3" id="KW-1185">Reference proteome</keyword>
<feature type="chain" id="PRO_5036403834" evidence="1">
    <location>
        <begin position="23"/>
        <end position="241"/>
    </location>
</feature>